<dbReference type="Gene3D" id="1.10.10.10">
    <property type="entry name" value="Winged helix-like DNA-binding domain superfamily/Winged helix DNA-binding domain"/>
    <property type="match status" value="1"/>
</dbReference>
<dbReference type="GO" id="GO:0003700">
    <property type="term" value="F:DNA-binding transcription factor activity"/>
    <property type="evidence" value="ECO:0007669"/>
    <property type="project" value="InterPro"/>
</dbReference>
<accession>A0A0F5K120</accession>
<keyword evidence="2" id="KW-0238">DNA-binding</keyword>
<dbReference type="PATRIC" id="fig|28092.6.peg.2087"/>
<reference evidence="5 6" key="1">
    <citation type="submission" date="2015-03" db="EMBL/GenBank/DDBJ databases">
        <title>Draft Genome Sequence of Burkholderia andropogonis type strain ICMP2807, isolated from Sorghum bicolor.</title>
        <authorList>
            <person name="Lopes-Santos L."/>
            <person name="Castro D.B."/>
            <person name="Ottoboni L.M."/>
            <person name="Park D."/>
            <person name="Weirc B.S."/>
            <person name="Destefano S.A."/>
        </authorList>
    </citation>
    <scope>NUCLEOTIDE SEQUENCE [LARGE SCALE GENOMIC DNA]</scope>
    <source>
        <strain evidence="5 6">ICMP2807</strain>
    </source>
</reference>
<dbReference type="OrthoDB" id="8680240at2"/>
<dbReference type="AlphaFoldDB" id="A0A0F5K120"/>
<dbReference type="STRING" id="28092.WM40_08850"/>
<evidence type="ECO:0000259" key="4">
    <source>
        <dbReference type="PROSITE" id="PS50949"/>
    </source>
</evidence>
<evidence type="ECO:0000256" key="2">
    <source>
        <dbReference type="ARBA" id="ARBA00023125"/>
    </source>
</evidence>
<dbReference type="SMART" id="SM00895">
    <property type="entry name" value="FCD"/>
    <property type="match status" value="1"/>
</dbReference>
<keyword evidence="3" id="KW-0804">Transcription</keyword>
<dbReference type="EMBL" id="LAQU01000007">
    <property type="protein sequence ID" value="KKB63798.1"/>
    <property type="molecule type" value="Genomic_DNA"/>
</dbReference>
<sequence length="231" mass="26745">MHQSDLIFEKLREMILTLALRPGEQLSERTLEAQLDGSRTPIRAALMRLENEDLVQRDTRGWRVTPIDTGELTLLSEYREAIEVTGVRAACERATDQDVAAVIVRLDRVRDICNAIEPAEQWRDQWHRAGTDFHIELARLSGNPFIVKSIERVMTRLARVRWLEVSTPARREQSWQEHKAIVTLIQARRADDAAQAASRHIRDTHDRLLRSLREDRQYLRAQGLAVDDTLR</sequence>
<dbReference type="Pfam" id="PF00392">
    <property type="entry name" value="GntR"/>
    <property type="match status" value="1"/>
</dbReference>
<dbReference type="Proteomes" id="UP000033618">
    <property type="component" value="Unassembled WGS sequence"/>
</dbReference>
<dbReference type="InterPro" id="IPR011711">
    <property type="entry name" value="GntR_C"/>
</dbReference>
<evidence type="ECO:0000256" key="1">
    <source>
        <dbReference type="ARBA" id="ARBA00023015"/>
    </source>
</evidence>
<dbReference type="InterPro" id="IPR036388">
    <property type="entry name" value="WH-like_DNA-bd_sf"/>
</dbReference>
<protein>
    <submittedName>
        <fullName evidence="5">GntR family transcriptional regulator</fullName>
    </submittedName>
</protein>
<evidence type="ECO:0000313" key="6">
    <source>
        <dbReference type="Proteomes" id="UP000033618"/>
    </source>
</evidence>
<dbReference type="PANTHER" id="PTHR43537">
    <property type="entry name" value="TRANSCRIPTIONAL REGULATOR, GNTR FAMILY"/>
    <property type="match status" value="1"/>
</dbReference>
<evidence type="ECO:0000256" key="3">
    <source>
        <dbReference type="ARBA" id="ARBA00023163"/>
    </source>
</evidence>
<dbReference type="InterPro" id="IPR000524">
    <property type="entry name" value="Tscrpt_reg_HTH_GntR"/>
</dbReference>
<proteinExistence type="predicted"/>
<feature type="domain" description="HTH gntR-type" evidence="4">
    <location>
        <begin position="1"/>
        <end position="67"/>
    </location>
</feature>
<dbReference type="InterPro" id="IPR008920">
    <property type="entry name" value="TF_FadR/GntR_C"/>
</dbReference>
<evidence type="ECO:0000313" key="5">
    <source>
        <dbReference type="EMBL" id="KKB63798.1"/>
    </source>
</evidence>
<dbReference type="RefSeq" id="WP_024902764.1">
    <property type="nucleotide sequence ID" value="NZ_CADFGU010000001.1"/>
</dbReference>
<keyword evidence="6" id="KW-1185">Reference proteome</keyword>
<dbReference type="SUPFAM" id="SSF48008">
    <property type="entry name" value="GntR ligand-binding domain-like"/>
    <property type="match status" value="1"/>
</dbReference>
<organism evidence="5 6">
    <name type="scientific">Robbsia andropogonis</name>
    <dbReference type="NCBI Taxonomy" id="28092"/>
    <lineage>
        <taxon>Bacteria</taxon>
        <taxon>Pseudomonadati</taxon>
        <taxon>Pseudomonadota</taxon>
        <taxon>Betaproteobacteria</taxon>
        <taxon>Burkholderiales</taxon>
        <taxon>Burkholderiaceae</taxon>
        <taxon>Robbsia</taxon>
    </lineage>
</organism>
<dbReference type="InterPro" id="IPR036390">
    <property type="entry name" value="WH_DNA-bd_sf"/>
</dbReference>
<dbReference type="PANTHER" id="PTHR43537:SF45">
    <property type="entry name" value="GNTR FAMILY REGULATORY PROTEIN"/>
    <property type="match status" value="1"/>
</dbReference>
<gene>
    <name evidence="5" type="ORF">WM40_08850</name>
</gene>
<dbReference type="SMART" id="SM00345">
    <property type="entry name" value="HTH_GNTR"/>
    <property type="match status" value="1"/>
</dbReference>
<dbReference type="PROSITE" id="PS50949">
    <property type="entry name" value="HTH_GNTR"/>
    <property type="match status" value="1"/>
</dbReference>
<comment type="caution">
    <text evidence="5">The sequence shown here is derived from an EMBL/GenBank/DDBJ whole genome shotgun (WGS) entry which is preliminary data.</text>
</comment>
<dbReference type="SUPFAM" id="SSF46785">
    <property type="entry name" value="Winged helix' DNA-binding domain"/>
    <property type="match status" value="1"/>
</dbReference>
<dbReference type="GO" id="GO:0003677">
    <property type="term" value="F:DNA binding"/>
    <property type="evidence" value="ECO:0007669"/>
    <property type="project" value="UniProtKB-KW"/>
</dbReference>
<dbReference type="Gene3D" id="1.20.120.530">
    <property type="entry name" value="GntR ligand-binding domain-like"/>
    <property type="match status" value="1"/>
</dbReference>
<dbReference type="Pfam" id="PF07729">
    <property type="entry name" value="FCD"/>
    <property type="match status" value="1"/>
</dbReference>
<name>A0A0F5K120_9BURK</name>
<keyword evidence="1" id="KW-0805">Transcription regulation</keyword>